<comment type="similarity">
    <text evidence="1">Belongs to the sulfatase family.</text>
</comment>
<dbReference type="PANTHER" id="PTHR42693">
    <property type="entry name" value="ARYLSULFATASE FAMILY MEMBER"/>
    <property type="match status" value="1"/>
</dbReference>
<reference evidence="6 7" key="1">
    <citation type="submission" date="2024-02" db="EMBL/GenBank/DDBJ databases">
        <title>A Gaetbulibacter species isolated from tidal flats and genomic insights of their niches.</title>
        <authorList>
            <person name="Ye Y."/>
        </authorList>
    </citation>
    <scope>NUCLEOTIDE SEQUENCE [LARGE SCALE GENOMIC DNA]</scope>
    <source>
        <strain evidence="6 7">KEM-8</strain>
    </source>
</reference>
<keyword evidence="2" id="KW-0479">Metal-binding</keyword>
<feature type="domain" description="Sulfatase N-terminal" evidence="5">
    <location>
        <begin position="37"/>
        <end position="103"/>
    </location>
</feature>
<dbReference type="Gene3D" id="3.40.720.10">
    <property type="entry name" value="Alkaline Phosphatase, subunit A"/>
    <property type="match status" value="1"/>
</dbReference>
<comment type="caution">
    <text evidence="6">The sequence shown here is derived from an EMBL/GenBank/DDBJ whole genome shotgun (WGS) entry which is preliminary data.</text>
</comment>
<evidence type="ECO:0000256" key="4">
    <source>
        <dbReference type="ARBA" id="ARBA00022837"/>
    </source>
</evidence>
<organism evidence="6 7">
    <name type="scientific">Gaetbulibacter aquiaggeris</name>
    <dbReference type="NCBI Taxonomy" id="1735373"/>
    <lineage>
        <taxon>Bacteria</taxon>
        <taxon>Pseudomonadati</taxon>
        <taxon>Bacteroidota</taxon>
        <taxon>Flavobacteriia</taxon>
        <taxon>Flavobacteriales</taxon>
        <taxon>Flavobacteriaceae</taxon>
        <taxon>Gaetbulibacter</taxon>
    </lineage>
</organism>
<dbReference type="Proteomes" id="UP001610104">
    <property type="component" value="Unassembled WGS sequence"/>
</dbReference>
<dbReference type="InterPro" id="IPR000917">
    <property type="entry name" value="Sulfatase_N"/>
</dbReference>
<dbReference type="SUPFAM" id="SSF53649">
    <property type="entry name" value="Alkaline phosphatase-like"/>
    <property type="match status" value="1"/>
</dbReference>
<evidence type="ECO:0000256" key="2">
    <source>
        <dbReference type="ARBA" id="ARBA00022723"/>
    </source>
</evidence>
<evidence type="ECO:0000259" key="5">
    <source>
        <dbReference type="Pfam" id="PF00884"/>
    </source>
</evidence>
<accession>A0ABW7MKP5</accession>
<dbReference type="InterPro" id="IPR024607">
    <property type="entry name" value="Sulfatase_CS"/>
</dbReference>
<proteinExistence type="inferred from homology"/>
<dbReference type="InterPro" id="IPR050738">
    <property type="entry name" value="Sulfatase"/>
</dbReference>
<protein>
    <submittedName>
        <fullName evidence="6">Sulfatase-like hydrolase/transferase</fullName>
    </submittedName>
</protein>
<keyword evidence="3" id="KW-0378">Hydrolase</keyword>
<dbReference type="InterPro" id="IPR017850">
    <property type="entry name" value="Alkaline_phosphatase_core_sf"/>
</dbReference>
<evidence type="ECO:0000256" key="1">
    <source>
        <dbReference type="ARBA" id="ARBA00008779"/>
    </source>
</evidence>
<dbReference type="RefSeq" id="WP_395436468.1">
    <property type="nucleotide sequence ID" value="NZ_JBAWKC010000001.1"/>
</dbReference>
<dbReference type="PROSITE" id="PS00523">
    <property type="entry name" value="SULFATASE_1"/>
    <property type="match status" value="1"/>
</dbReference>
<sequence>MQSINTMTHRGIISTVLLLFIGLSTSFSYSGNNQRKPNIIIFYLDDMGYAQPSCYGGKLIETPNIDKLAANGIDFTDGHGSAPICGPSRVGLMTGRYQARTGQDSNGKLLDRELLIDEVPLAQLHKKLFY</sequence>
<dbReference type="EMBL" id="JBAWKC010000001">
    <property type="protein sequence ID" value="MFH6767190.1"/>
    <property type="molecule type" value="Genomic_DNA"/>
</dbReference>
<dbReference type="PANTHER" id="PTHR42693:SF53">
    <property type="entry name" value="ENDO-4-O-SULFATASE"/>
    <property type="match status" value="1"/>
</dbReference>
<keyword evidence="7" id="KW-1185">Reference proteome</keyword>
<evidence type="ECO:0000313" key="6">
    <source>
        <dbReference type="EMBL" id="MFH6767190.1"/>
    </source>
</evidence>
<gene>
    <name evidence="6" type="ORF">V8G56_00460</name>
</gene>
<evidence type="ECO:0000256" key="3">
    <source>
        <dbReference type="ARBA" id="ARBA00022801"/>
    </source>
</evidence>
<dbReference type="Pfam" id="PF00884">
    <property type="entry name" value="Sulfatase"/>
    <property type="match status" value="1"/>
</dbReference>
<keyword evidence="4" id="KW-0106">Calcium</keyword>
<evidence type="ECO:0000313" key="7">
    <source>
        <dbReference type="Proteomes" id="UP001610104"/>
    </source>
</evidence>
<name>A0ABW7MKP5_9FLAO</name>